<dbReference type="InterPro" id="IPR000299">
    <property type="entry name" value="FERM_domain"/>
</dbReference>
<feature type="compositionally biased region" description="Basic and acidic residues" evidence="4">
    <location>
        <begin position="54"/>
        <end position="65"/>
    </location>
</feature>
<dbReference type="EMBL" id="JAINUG010000369">
    <property type="protein sequence ID" value="KAJ8373226.1"/>
    <property type="molecule type" value="Genomic_DNA"/>
</dbReference>
<organism evidence="6 7">
    <name type="scientific">Aldrovandia affinis</name>
    <dbReference type="NCBI Taxonomy" id="143900"/>
    <lineage>
        <taxon>Eukaryota</taxon>
        <taxon>Metazoa</taxon>
        <taxon>Chordata</taxon>
        <taxon>Craniata</taxon>
        <taxon>Vertebrata</taxon>
        <taxon>Euteleostomi</taxon>
        <taxon>Actinopterygii</taxon>
        <taxon>Neopterygii</taxon>
        <taxon>Teleostei</taxon>
        <taxon>Notacanthiformes</taxon>
        <taxon>Halosauridae</taxon>
        <taxon>Aldrovandia</taxon>
    </lineage>
</organism>
<proteinExistence type="predicted"/>
<dbReference type="PROSITE" id="PS50057">
    <property type="entry name" value="FERM_3"/>
    <property type="match status" value="1"/>
</dbReference>
<name>A0AAD7RDV9_9TELE</name>
<feature type="compositionally biased region" description="Basic and acidic residues" evidence="4">
    <location>
        <begin position="9"/>
        <end position="36"/>
    </location>
</feature>
<evidence type="ECO:0000259" key="5">
    <source>
        <dbReference type="PROSITE" id="PS50057"/>
    </source>
</evidence>
<dbReference type="PANTHER" id="PTHR23280">
    <property type="entry name" value="4.1 G PROTEIN"/>
    <property type="match status" value="1"/>
</dbReference>
<dbReference type="GO" id="GO:0005856">
    <property type="term" value="C:cytoskeleton"/>
    <property type="evidence" value="ECO:0007669"/>
    <property type="project" value="UniProtKB-SubCell"/>
</dbReference>
<evidence type="ECO:0000256" key="1">
    <source>
        <dbReference type="ARBA" id="ARBA00004245"/>
    </source>
</evidence>
<dbReference type="AlphaFoldDB" id="A0AAD7RDV9"/>
<evidence type="ECO:0000313" key="7">
    <source>
        <dbReference type="Proteomes" id="UP001221898"/>
    </source>
</evidence>
<reference evidence="6" key="1">
    <citation type="journal article" date="2023" name="Science">
        <title>Genome structures resolve the early diversification of teleost fishes.</title>
        <authorList>
            <person name="Parey E."/>
            <person name="Louis A."/>
            <person name="Montfort J."/>
            <person name="Bouchez O."/>
            <person name="Roques C."/>
            <person name="Iampietro C."/>
            <person name="Lluch J."/>
            <person name="Castinel A."/>
            <person name="Donnadieu C."/>
            <person name="Desvignes T."/>
            <person name="Floi Bucao C."/>
            <person name="Jouanno E."/>
            <person name="Wen M."/>
            <person name="Mejri S."/>
            <person name="Dirks R."/>
            <person name="Jansen H."/>
            <person name="Henkel C."/>
            <person name="Chen W.J."/>
            <person name="Zahm M."/>
            <person name="Cabau C."/>
            <person name="Klopp C."/>
            <person name="Thompson A.W."/>
            <person name="Robinson-Rechavi M."/>
            <person name="Braasch I."/>
            <person name="Lecointre G."/>
            <person name="Bobe J."/>
            <person name="Postlethwait J.H."/>
            <person name="Berthelot C."/>
            <person name="Roest Crollius H."/>
            <person name="Guiguen Y."/>
        </authorList>
    </citation>
    <scope>NUCLEOTIDE SEQUENCE</scope>
    <source>
        <strain evidence="6">NC1722</strain>
    </source>
</reference>
<sequence>MTTEASAVGERESNAAHIARTESAEAERERERGKEEKEEEGEELVKAPIADPEPELRAEGDHALDLHSLSSAETQPAHEDRKEDPETEKDSEEEGVKVEEKKETEQAREEKKETEQAREEKKEGEGEESKPQGAEPKGAEPKGAEPKGAEQEQKGPKPSRRPRIMQCRVTLLDNTLYECELDKHAKGQDLFNKVCEHLNLLERDYYGLATWETPVHKTWLDFTKEIRRQVQGATFSFTFNVKFYPPDPAQLSEDITR</sequence>
<keyword evidence="3" id="KW-0206">Cytoskeleton</keyword>
<evidence type="ECO:0000256" key="2">
    <source>
        <dbReference type="ARBA" id="ARBA00022490"/>
    </source>
</evidence>
<dbReference type="InterPro" id="IPR018979">
    <property type="entry name" value="FERM_N"/>
</dbReference>
<feature type="region of interest" description="Disordered" evidence="4">
    <location>
        <begin position="1"/>
        <end position="164"/>
    </location>
</feature>
<keyword evidence="7" id="KW-1185">Reference proteome</keyword>
<dbReference type="PANTHER" id="PTHR23280:SF12">
    <property type="entry name" value="PROTEIN 4.1"/>
    <property type="match status" value="1"/>
</dbReference>
<dbReference type="PROSITE" id="PS00660">
    <property type="entry name" value="FERM_1"/>
    <property type="match status" value="1"/>
</dbReference>
<dbReference type="InterPro" id="IPR029071">
    <property type="entry name" value="Ubiquitin-like_domsf"/>
</dbReference>
<gene>
    <name evidence="6" type="ORF">AAFF_G00267180</name>
</gene>
<feature type="domain" description="FERM" evidence="5">
    <location>
        <begin position="165"/>
        <end position="257"/>
    </location>
</feature>
<dbReference type="Pfam" id="PF09379">
    <property type="entry name" value="FERM_N"/>
    <property type="match status" value="1"/>
</dbReference>
<keyword evidence="2" id="KW-0963">Cytoplasm</keyword>
<feature type="compositionally biased region" description="Basic and acidic residues" evidence="4">
    <location>
        <begin position="137"/>
        <end position="155"/>
    </location>
</feature>
<dbReference type="FunFam" id="3.10.20.90:FF:000002">
    <property type="entry name" value="Erythrocyte protein band 4.1-like 3"/>
    <property type="match status" value="1"/>
</dbReference>
<comment type="subcellular location">
    <subcellularLocation>
        <location evidence="1">Cytoplasm</location>
        <location evidence="1">Cytoskeleton</location>
    </subcellularLocation>
</comment>
<dbReference type="Gene3D" id="3.10.20.90">
    <property type="entry name" value="Phosphatidylinositol 3-kinase Catalytic Subunit, Chain A, domain 1"/>
    <property type="match status" value="1"/>
</dbReference>
<dbReference type="Proteomes" id="UP001221898">
    <property type="component" value="Unassembled WGS sequence"/>
</dbReference>
<evidence type="ECO:0000256" key="4">
    <source>
        <dbReference type="SAM" id="MobiDB-lite"/>
    </source>
</evidence>
<evidence type="ECO:0000256" key="3">
    <source>
        <dbReference type="ARBA" id="ARBA00023212"/>
    </source>
</evidence>
<dbReference type="InterPro" id="IPR019747">
    <property type="entry name" value="FERM_CS"/>
</dbReference>
<evidence type="ECO:0000313" key="6">
    <source>
        <dbReference type="EMBL" id="KAJ8373226.1"/>
    </source>
</evidence>
<dbReference type="GO" id="GO:0031032">
    <property type="term" value="P:actomyosin structure organization"/>
    <property type="evidence" value="ECO:0007669"/>
    <property type="project" value="TreeGrafter"/>
</dbReference>
<protein>
    <recommendedName>
        <fullName evidence="5">FERM domain-containing protein</fullName>
    </recommendedName>
</protein>
<comment type="caution">
    <text evidence="6">The sequence shown here is derived from an EMBL/GenBank/DDBJ whole genome shotgun (WGS) entry which is preliminary data.</text>
</comment>
<accession>A0AAD7RDV9</accession>
<dbReference type="SUPFAM" id="SSF54236">
    <property type="entry name" value="Ubiquitin-like"/>
    <property type="match status" value="1"/>
</dbReference>
<dbReference type="GO" id="GO:0005886">
    <property type="term" value="C:plasma membrane"/>
    <property type="evidence" value="ECO:0007669"/>
    <property type="project" value="TreeGrafter"/>
</dbReference>
<feature type="compositionally biased region" description="Basic and acidic residues" evidence="4">
    <location>
        <begin position="94"/>
        <end position="130"/>
    </location>
</feature>